<proteinExistence type="inferred from homology"/>
<name>A0AAP2CQV9_9RHOB</name>
<organism evidence="4 5">
    <name type="scientific">Harenicola maris</name>
    <dbReference type="NCBI Taxonomy" id="2841044"/>
    <lineage>
        <taxon>Bacteria</taxon>
        <taxon>Pseudomonadati</taxon>
        <taxon>Pseudomonadota</taxon>
        <taxon>Alphaproteobacteria</taxon>
        <taxon>Rhodobacterales</taxon>
        <taxon>Paracoccaceae</taxon>
        <taxon>Harenicola</taxon>
    </lineage>
</organism>
<evidence type="ECO:0000313" key="4">
    <source>
        <dbReference type="EMBL" id="MBT0958260.1"/>
    </source>
</evidence>
<gene>
    <name evidence="4" type="ORF">IV417_12755</name>
</gene>
<evidence type="ECO:0000256" key="1">
    <source>
        <dbReference type="ARBA" id="ARBA00006484"/>
    </source>
</evidence>
<dbReference type="Gene3D" id="3.40.50.720">
    <property type="entry name" value="NAD(P)-binding Rossmann-like Domain"/>
    <property type="match status" value="1"/>
</dbReference>
<dbReference type="EMBL" id="JADQAZ010000002">
    <property type="protein sequence ID" value="MBT0958260.1"/>
    <property type="molecule type" value="Genomic_DNA"/>
</dbReference>
<keyword evidence="5" id="KW-1185">Reference proteome</keyword>
<comment type="similarity">
    <text evidence="1">Belongs to the short-chain dehydrogenases/reductases (SDR) family.</text>
</comment>
<dbReference type="InterPro" id="IPR057326">
    <property type="entry name" value="KR_dom"/>
</dbReference>
<protein>
    <submittedName>
        <fullName evidence="4">SDR family NAD(P)-dependent oxidoreductase</fullName>
    </submittedName>
</protein>
<dbReference type="GO" id="GO:0016491">
    <property type="term" value="F:oxidoreductase activity"/>
    <property type="evidence" value="ECO:0007669"/>
    <property type="project" value="UniProtKB-KW"/>
</dbReference>
<dbReference type="Pfam" id="PF00106">
    <property type="entry name" value="adh_short"/>
    <property type="match status" value="1"/>
</dbReference>
<dbReference type="PANTHER" id="PTHR44196">
    <property type="entry name" value="DEHYDROGENASE/REDUCTASE SDR FAMILY MEMBER 7B"/>
    <property type="match status" value="1"/>
</dbReference>
<dbReference type="InterPro" id="IPR020904">
    <property type="entry name" value="Sc_DH/Rdtase_CS"/>
</dbReference>
<dbReference type="AlphaFoldDB" id="A0AAP2CQV9"/>
<dbReference type="InterPro" id="IPR036291">
    <property type="entry name" value="NAD(P)-bd_dom_sf"/>
</dbReference>
<comment type="caution">
    <text evidence="4">The sequence shown here is derived from an EMBL/GenBank/DDBJ whole genome shotgun (WGS) entry which is preliminary data.</text>
</comment>
<sequence>MHRGETIWIIGASDGIGAALAQEWAGRGARVILSARSEDRLRELAGRLGPEHIALPMDVSDGESRAAASAEVAALGPVDRIVHLAAIYDPGKIAEIDPETAARIVEVNLTGSFHIAQLAPPLLRAGGQLALCGSVAGYIGLPQGQIYSATKAGVINLAESLRAEMSGRYDVRLISPGFVDTRLTQRNDFTMPAMVTPRKAALAIIDGLNKRRFEVHFPRRLTLVMKLLSALPYWAALPLTRRLSR</sequence>
<dbReference type="PROSITE" id="PS00061">
    <property type="entry name" value="ADH_SHORT"/>
    <property type="match status" value="1"/>
</dbReference>
<dbReference type="Proteomes" id="UP001315686">
    <property type="component" value="Unassembled WGS sequence"/>
</dbReference>
<dbReference type="PRINTS" id="PR00081">
    <property type="entry name" value="GDHRDH"/>
</dbReference>
<evidence type="ECO:0000313" key="5">
    <source>
        <dbReference type="Proteomes" id="UP001315686"/>
    </source>
</evidence>
<dbReference type="GO" id="GO:0016020">
    <property type="term" value="C:membrane"/>
    <property type="evidence" value="ECO:0007669"/>
    <property type="project" value="TreeGrafter"/>
</dbReference>
<dbReference type="RefSeq" id="WP_327794470.1">
    <property type="nucleotide sequence ID" value="NZ_JADQAZ010000002.1"/>
</dbReference>
<dbReference type="SMART" id="SM00822">
    <property type="entry name" value="PKS_KR"/>
    <property type="match status" value="1"/>
</dbReference>
<dbReference type="SUPFAM" id="SSF51735">
    <property type="entry name" value="NAD(P)-binding Rossmann-fold domains"/>
    <property type="match status" value="1"/>
</dbReference>
<evidence type="ECO:0000259" key="3">
    <source>
        <dbReference type="SMART" id="SM00822"/>
    </source>
</evidence>
<dbReference type="PANTHER" id="PTHR44196:SF1">
    <property type="entry name" value="DEHYDROGENASE_REDUCTASE SDR FAMILY MEMBER 7B"/>
    <property type="match status" value="1"/>
</dbReference>
<keyword evidence="2" id="KW-0560">Oxidoreductase</keyword>
<feature type="domain" description="Ketoreductase" evidence="3">
    <location>
        <begin position="5"/>
        <end position="182"/>
    </location>
</feature>
<reference evidence="4 5" key="1">
    <citation type="journal article" date="2021" name="Arch. Microbiol.">
        <title>Harenicola maris gen. nov., sp. nov. isolated from the Sea of Japan shallow sediments.</title>
        <authorList>
            <person name="Romanenko L.A."/>
            <person name="Kurilenko V.V."/>
            <person name="Chernysheva N.Y."/>
            <person name="Tekutyeva L.A."/>
            <person name="Velansky P.V."/>
            <person name="Svetashev V.I."/>
            <person name="Isaeva M.P."/>
        </authorList>
    </citation>
    <scope>NUCLEOTIDE SEQUENCE [LARGE SCALE GENOMIC DNA]</scope>
    <source>
        <strain evidence="4 5">KMM 3653</strain>
    </source>
</reference>
<accession>A0AAP2CQV9</accession>
<dbReference type="InterPro" id="IPR002347">
    <property type="entry name" value="SDR_fam"/>
</dbReference>
<evidence type="ECO:0000256" key="2">
    <source>
        <dbReference type="ARBA" id="ARBA00023002"/>
    </source>
</evidence>